<dbReference type="Pfam" id="PF24681">
    <property type="entry name" value="Kelch_KLHDC2_KLHL20_DRC7"/>
    <property type="match status" value="1"/>
</dbReference>
<dbReference type="InterPro" id="IPR006652">
    <property type="entry name" value="Kelch_1"/>
</dbReference>
<dbReference type="EMBL" id="JACEGQ020000001">
    <property type="protein sequence ID" value="KAH8521045.1"/>
    <property type="molecule type" value="Genomic_DNA"/>
</dbReference>
<evidence type="ECO:0000313" key="1">
    <source>
        <dbReference type="EMBL" id="KAH8521045.1"/>
    </source>
</evidence>
<dbReference type="SUPFAM" id="SSF117281">
    <property type="entry name" value="Kelch motif"/>
    <property type="match status" value="1"/>
</dbReference>
<comment type="caution">
    <text evidence="1">The sequence shown here is derived from an EMBL/GenBank/DDBJ whole genome shotgun (WGS) entry which is preliminary data.</text>
</comment>
<dbReference type="SMART" id="SM00612">
    <property type="entry name" value="Kelch"/>
    <property type="match status" value="2"/>
</dbReference>
<accession>A0A8T2ZUH9</accession>
<dbReference type="AlphaFoldDB" id="A0A8T2ZUH9"/>
<dbReference type="GO" id="GO:0080037">
    <property type="term" value="P:negative regulation of cytokinin-activated signaling pathway"/>
    <property type="evidence" value="ECO:0007669"/>
    <property type="project" value="InterPro"/>
</dbReference>
<evidence type="ECO:0000313" key="2">
    <source>
        <dbReference type="Proteomes" id="UP000807159"/>
    </source>
</evidence>
<gene>
    <name evidence="1" type="ORF">H0E87_002191</name>
</gene>
<dbReference type="CDD" id="cd22152">
    <property type="entry name" value="F-box_AtAFR-like"/>
    <property type="match status" value="1"/>
</dbReference>
<protein>
    <recommendedName>
        <fullName evidence="3">Kelch repeat-containing F-box family protein</fullName>
    </recommendedName>
</protein>
<dbReference type="PROSITE" id="PS51257">
    <property type="entry name" value="PROKAR_LIPOPROTEIN"/>
    <property type="match status" value="1"/>
</dbReference>
<reference evidence="1" key="1">
    <citation type="journal article" date="2021" name="J. Hered.">
        <title>Genome Assembly of Salicaceae Populus deltoides (Eastern Cottonwood) I-69 Based on Nanopore Sequencing and Hi-C Technologies.</title>
        <authorList>
            <person name="Bai S."/>
            <person name="Wu H."/>
            <person name="Zhang J."/>
            <person name="Pan Z."/>
            <person name="Zhao W."/>
            <person name="Li Z."/>
            <person name="Tong C."/>
        </authorList>
    </citation>
    <scope>NUCLEOTIDE SEQUENCE</scope>
    <source>
        <tissue evidence="1">Leaf</tissue>
    </source>
</reference>
<dbReference type="PANTHER" id="PTHR46407:SF3">
    <property type="entry name" value="OS02G0208700 PROTEIN"/>
    <property type="match status" value="1"/>
</dbReference>
<evidence type="ECO:0008006" key="3">
    <source>
        <dbReference type="Google" id="ProtNLM"/>
    </source>
</evidence>
<dbReference type="GO" id="GO:2000762">
    <property type="term" value="P:regulation of phenylpropanoid metabolic process"/>
    <property type="evidence" value="ECO:0007669"/>
    <property type="project" value="InterPro"/>
</dbReference>
<proteinExistence type="predicted"/>
<keyword evidence="2" id="KW-1185">Reference proteome</keyword>
<organism evidence="1 2">
    <name type="scientific">Populus deltoides</name>
    <name type="common">Eastern poplar</name>
    <name type="synonym">Eastern cottonwood</name>
    <dbReference type="NCBI Taxonomy" id="3696"/>
    <lineage>
        <taxon>Eukaryota</taxon>
        <taxon>Viridiplantae</taxon>
        <taxon>Streptophyta</taxon>
        <taxon>Embryophyta</taxon>
        <taxon>Tracheophyta</taxon>
        <taxon>Spermatophyta</taxon>
        <taxon>Magnoliopsida</taxon>
        <taxon>eudicotyledons</taxon>
        <taxon>Gunneridae</taxon>
        <taxon>Pentapetalae</taxon>
        <taxon>rosids</taxon>
        <taxon>fabids</taxon>
        <taxon>Malpighiales</taxon>
        <taxon>Salicaceae</taxon>
        <taxon>Saliceae</taxon>
        <taxon>Populus</taxon>
    </lineage>
</organism>
<dbReference type="Gene3D" id="2.120.10.80">
    <property type="entry name" value="Kelch-type beta propeller"/>
    <property type="match status" value="1"/>
</dbReference>
<dbReference type="InterPro" id="IPR044595">
    <property type="entry name" value="KMD1-4"/>
</dbReference>
<dbReference type="PANTHER" id="PTHR46407">
    <property type="entry name" value="OS02G0208700 PROTEIN"/>
    <property type="match status" value="1"/>
</dbReference>
<name>A0A8T2ZUH9_POPDE</name>
<dbReference type="InterPro" id="IPR015915">
    <property type="entry name" value="Kelch-typ_b-propeller"/>
</dbReference>
<dbReference type="Proteomes" id="UP000807159">
    <property type="component" value="Chromosome 1"/>
</dbReference>
<sequence length="361" mass="40002">MAQLIPRLPNDIATECLIRLPFQHFPAATLACEDWKLEIESPEFFQSRKVAGYSQPTIVMALARVGEETGGSSQKNLRSPTTCRLAFCDLKTGTWGELQPIPEFSKGLPMFCRLAVAGLNLVVIGGWDPETCRVSNAVFIYSFVSATWRRGADMPGVKRSLFGCASDINGNKVYVAGGHDEEKNALTSVLGYDVAKDDWIKLPDMARERDECNAVFHSGKIHVFGGYSTVAQGVFDASSEAFDLGEWRWVQMQENFLGTNMSARTCVADGNGRFCICQGSEVMVAYEEAEWRRVAELPVDMGVPACVMMGQNKLLVIGSGKSDDPHTHMFYELDLERFTWAMLEAPKQHSGHVQSICFLEI</sequence>